<evidence type="ECO:0000313" key="2">
    <source>
        <dbReference type="Proteomes" id="UP001430953"/>
    </source>
</evidence>
<dbReference type="Proteomes" id="UP001430953">
    <property type="component" value="Unassembled WGS sequence"/>
</dbReference>
<protein>
    <submittedName>
        <fullName evidence="1">Uncharacterized protein</fullName>
    </submittedName>
</protein>
<evidence type="ECO:0000313" key="1">
    <source>
        <dbReference type="EMBL" id="KAL0131610.1"/>
    </source>
</evidence>
<dbReference type="AlphaFoldDB" id="A0AAW2GWD2"/>
<reference evidence="1 2" key="1">
    <citation type="submission" date="2023-03" db="EMBL/GenBank/DDBJ databases">
        <title>High recombination rates correlate with genetic variation in Cardiocondyla obscurior ants.</title>
        <authorList>
            <person name="Errbii M."/>
        </authorList>
    </citation>
    <scope>NUCLEOTIDE SEQUENCE [LARGE SCALE GENOMIC DNA]</scope>
    <source>
        <strain evidence="1">Alpha-2009</strain>
        <tissue evidence="1">Whole body</tissue>
    </source>
</reference>
<name>A0AAW2GWD2_9HYME</name>
<organism evidence="1 2">
    <name type="scientific">Cardiocondyla obscurior</name>
    <dbReference type="NCBI Taxonomy" id="286306"/>
    <lineage>
        <taxon>Eukaryota</taxon>
        <taxon>Metazoa</taxon>
        <taxon>Ecdysozoa</taxon>
        <taxon>Arthropoda</taxon>
        <taxon>Hexapoda</taxon>
        <taxon>Insecta</taxon>
        <taxon>Pterygota</taxon>
        <taxon>Neoptera</taxon>
        <taxon>Endopterygota</taxon>
        <taxon>Hymenoptera</taxon>
        <taxon>Apocrita</taxon>
        <taxon>Aculeata</taxon>
        <taxon>Formicoidea</taxon>
        <taxon>Formicidae</taxon>
        <taxon>Myrmicinae</taxon>
        <taxon>Cardiocondyla</taxon>
    </lineage>
</organism>
<keyword evidence="2" id="KW-1185">Reference proteome</keyword>
<proteinExistence type="predicted"/>
<accession>A0AAW2GWD2</accession>
<gene>
    <name evidence="1" type="ORF">PUN28_002868</name>
</gene>
<comment type="caution">
    <text evidence="1">The sequence shown here is derived from an EMBL/GenBank/DDBJ whole genome shotgun (WGS) entry which is preliminary data.</text>
</comment>
<dbReference type="EMBL" id="JADYXP020000002">
    <property type="protein sequence ID" value="KAL0131610.1"/>
    <property type="molecule type" value="Genomic_DNA"/>
</dbReference>
<sequence length="66" mass="7609">MILCAREPVRESLNSWQECAQFLASSYRVRRIVTLSNNDVIVCTRVQGVVRRYATFSSRPNLNFVS</sequence>